<feature type="active site" description="Electrophile" evidence="8">
    <location>
        <position position="95"/>
    </location>
</feature>
<evidence type="ECO:0000256" key="2">
    <source>
        <dbReference type="ARBA" id="ARBA00004939"/>
    </source>
</evidence>
<evidence type="ECO:0000256" key="8">
    <source>
        <dbReference type="HAMAP-Rule" id="MF_00147"/>
    </source>
</evidence>
<dbReference type="RefSeq" id="WP_171163915.1">
    <property type="nucleotide sequence ID" value="NZ_CP053073.1"/>
</dbReference>
<name>A0A6M4HDM5_9PROT</name>
<accession>A0A6M4HDM5</accession>
<dbReference type="InterPro" id="IPR035990">
    <property type="entry name" value="TIM_sf"/>
</dbReference>
<dbReference type="SUPFAM" id="SSF51351">
    <property type="entry name" value="Triosephosphate isomerase (TIM)"/>
    <property type="match status" value="1"/>
</dbReference>
<dbReference type="InterPro" id="IPR013785">
    <property type="entry name" value="Aldolase_TIM"/>
</dbReference>
<dbReference type="GO" id="GO:0006094">
    <property type="term" value="P:gluconeogenesis"/>
    <property type="evidence" value="ECO:0007669"/>
    <property type="project" value="UniProtKB-UniRule"/>
</dbReference>
<dbReference type="NCBIfam" id="TIGR00419">
    <property type="entry name" value="tim"/>
    <property type="match status" value="1"/>
</dbReference>
<comment type="subunit">
    <text evidence="8 9">Homodimer.</text>
</comment>
<gene>
    <name evidence="8 10" type="primary">tpiA</name>
    <name evidence="10" type="ORF">DSM104440_02916</name>
</gene>
<evidence type="ECO:0000256" key="6">
    <source>
        <dbReference type="ARBA" id="ARBA00023152"/>
    </source>
</evidence>
<sequence length="253" mass="26126">MRAKFVVGNWKLNGSLSANEALLEAVLPGVQKAGNRQCAVCVPAPYLSQVKSLLEGTALAWGSQDVSAHDKGAYTGEVSGPMLKEFGCSLAIVGHSERRTLFGDTDAVVVEKFIAARRAGLTPIFCVGETLAEREQGVTEKVLARQVDALLDKVGAAGVDGAIVAYEPVWAIGTGKTATSAQADEAQAFIRARVAARDAAVAGRLPILYGGSVKGSNAAELFAMPNVDGGLVGGASLVAEDFVAIWRAAVAAN</sequence>
<dbReference type="PANTHER" id="PTHR21139:SF42">
    <property type="entry name" value="TRIOSEPHOSPHATE ISOMERASE"/>
    <property type="match status" value="1"/>
</dbReference>
<dbReference type="KEGG" id="upl:DSM104440_02916"/>
<dbReference type="Gene3D" id="3.20.20.70">
    <property type="entry name" value="Aldolase class I"/>
    <property type="match status" value="1"/>
</dbReference>
<feature type="binding site" evidence="8">
    <location>
        <position position="173"/>
    </location>
    <ligand>
        <name>substrate</name>
    </ligand>
</feature>
<feature type="binding site" evidence="8">
    <location>
        <begin position="233"/>
        <end position="234"/>
    </location>
    <ligand>
        <name>substrate</name>
    </ligand>
</feature>
<comment type="catalytic activity">
    <reaction evidence="8 9">
        <text>D-glyceraldehyde 3-phosphate = dihydroxyacetone phosphate</text>
        <dbReference type="Rhea" id="RHEA:18585"/>
        <dbReference type="ChEBI" id="CHEBI:57642"/>
        <dbReference type="ChEBI" id="CHEBI:59776"/>
        <dbReference type="EC" id="5.3.1.1"/>
    </reaction>
</comment>
<evidence type="ECO:0000256" key="7">
    <source>
        <dbReference type="ARBA" id="ARBA00023235"/>
    </source>
</evidence>
<protein>
    <recommendedName>
        <fullName evidence="8 9">Triosephosphate isomerase</fullName>
        <shortName evidence="8">TIM</shortName>
        <shortName evidence="8">TPI</shortName>
        <ecNumber evidence="8 9">5.3.1.1</ecNumber>
    </recommendedName>
    <alternativeName>
        <fullName evidence="8">Triose-phosphate isomerase</fullName>
    </alternativeName>
</protein>
<evidence type="ECO:0000256" key="5">
    <source>
        <dbReference type="ARBA" id="ARBA00022490"/>
    </source>
</evidence>
<dbReference type="PROSITE" id="PS51440">
    <property type="entry name" value="TIM_2"/>
    <property type="match status" value="1"/>
</dbReference>
<dbReference type="InterPro" id="IPR020861">
    <property type="entry name" value="Triosephosphate_isomerase_AS"/>
</dbReference>
<dbReference type="EMBL" id="CP053073">
    <property type="protein sequence ID" value="QJR16087.1"/>
    <property type="molecule type" value="Genomic_DNA"/>
</dbReference>
<dbReference type="UniPathway" id="UPA00138"/>
<dbReference type="Pfam" id="PF00121">
    <property type="entry name" value="TIM"/>
    <property type="match status" value="1"/>
</dbReference>
<dbReference type="GO" id="GO:0019563">
    <property type="term" value="P:glycerol catabolic process"/>
    <property type="evidence" value="ECO:0007669"/>
    <property type="project" value="TreeGrafter"/>
</dbReference>
<feature type="binding site" evidence="8">
    <location>
        <position position="212"/>
    </location>
    <ligand>
        <name>substrate</name>
    </ligand>
</feature>
<dbReference type="GO" id="GO:0004807">
    <property type="term" value="F:triose-phosphate isomerase activity"/>
    <property type="evidence" value="ECO:0007669"/>
    <property type="project" value="UniProtKB-UniRule"/>
</dbReference>
<evidence type="ECO:0000256" key="4">
    <source>
        <dbReference type="ARBA" id="ARBA00022432"/>
    </source>
</evidence>
<evidence type="ECO:0000256" key="9">
    <source>
        <dbReference type="RuleBase" id="RU363013"/>
    </source>
</evidence>
<dbReference type="PANTHER" id="PTHR21139">
    <property type="entry name" value="TRIOSEPHOSPHATE ISOMERASE"/>
    <property type="match status" value="1"/>
</dbReference>
<dbReference type="FunCoup" id="A0A6M4HDM5">
    <property type="interactions" value="591"/>
</dbReference>
<feature type="active site" description="Proton acceptor" evidence="8">
    <location>
        <position position="167"/>
    </location>
</feature>
<dbReference type="InterPro" id="IPR022896">
    <property type="entry name" value="TrioseP_Isoase_bac/euk"/>
</dbReference>
<evidence type="ECO:0000313" key="10">
    <source>
        <dbReference type="EMBL" id="QJR16087.1"/>
    </source>
</evidence>
<feature type="binding site" evidence="8">
    <location>
        <begin position="9"/>
        <end position="11"/>
    </location>
    <ligand>
        <name>substrate</name>
    </ligand>
</feature>
<dbReference type="EC" id="5.3.1.1" evidence="8 9"/>
<comment type="subcellular location">
    <subcellularLocation>
        <location evidence="8 9">Cytoplasm</location>
    </subcellularLocation>
</comment>
<dbReference type="AlphaFoldDB" id="A0A6M4HDM5"/>
<keyword evidence="7 8" id="KW-0413">Isomerase</keyword>
<evidence type="ECO:0000313" key="11">
    <source>
        <dbReference type="Proteomes" id="UP000503096"/>
    </source>
</evidence>
<keyword evidence="11" id="KW-1185">Reference proteome</keyword>
<organism evidence="10 11">
    <name type="scientific">Usitatibacter palustris</name>
    <dbReference type="NCBI Taxonomy" id="2732487"/>
    <lineage>
        <taxon>Bacteria</taxon>
        <taxon>Pseudomonadati</taxon>
        <taxon>Pseudomonadota</taxon>
        <taxon>Betaproteobacteria</taxon>
        <taxon>Nitrosomonadales</taxon>
        <taxon>Usitatibacteraceae</taxon>
        <taxon>Usitatibacter</taxon>
    </lineage>
</organism>
<dbReference type="CDD" id="cd00311">
    <property type="entry name" value="TIM"/>
    <property type="match status" value="1"/>
</dbReference>
<dbReference type="GO" id="GO:0046166">
    <property type="term" value="P:glyceraldehyde-3-phosphate biosynthetic process"/>
    <property type="evidence" value="ECO:0007669"/>
    <property type="project" value="TreeGrafter"/>
</dbReference>
<reference evidence="10 11" key="1">
    <citation type="submission" date="2020-04" db="EMBL/GenBank/DDBJ databases">
        <title>Usitatibacter rugosus gen. nov., sp. nov. and Usitatibacter palustris sp. nov., novel members of Usitatibacteraceae fam. nov. within the order Nitrosomonadales isolated from soil.</title>
        <authorList>
            <person name="Huber K.J."/>
            <person name="Neumann-Schaal M."/>
            <person name="Geppert A."/>
            <person name="Luckner M."/>
            <person name="Wanner G."/>
            <person name="Overmann J."/>
        </authorList>
    </citation>
    <scope>NUCLEOTIDE SEQUENCE [LARGE SCALE GENOMIC DNA]</scope>
    <source>
        <strain evidence="10 11">Swamp67</strain>
    </source>
</reference>
<dbReference type="InParanoid" id="A0A6M4HDM5"/>
<evidence type="ECO:0000256" key="1">
    <source>
        <dbReference type="ARBA" id="ARBA00004680"/>
    </source>
</evidence>
<comment type="pathway">
    <text evidence="8 9">Carbohydrate biosynthesis; gluconeogenesis.</text>
</comment>
<dbReference type="InterPro" id="IPR000652">
    <property type="entry name" value="Triosephosphate_isomerase"/>
</dbReference>
<dbReference type="UniPathway" id="UPA00109">
    <property type="reaction ID" value="UER00189"/>
</dbReference>
<comment type="pathway">
    <text evidence="2">Carbohydrate metabolism; erythritol degradation.</text>
</comment>
<dbReference type="GO" id="GO:0006096">
    <property type="term" value="P:glycolytic process"/>
    <property type="evidence" value="ECO:0007669"/>
    <property type="project" value="UniProtKB-UniRule"/>
</dbReference>
<keyword evidence="5 8" id="KW-0963">Cytoplasm</keyword>
<keyword evidence="4 8" id="KW-0312">Gluconeogenesis</keyword>
<dbReference type="FunFam" id="3.20.20.70:FF:000016">
    <property type="entry name" value="Triosephosphate isomerase"/>
    <property type="match status" value="1"/>
</dbReference>
<comment type="pathway">
    <text evidence="1 8 9">Carbohydrate degradation; glycolysis; D-glyceraldehyde 3-phosphate from glycerone phosphate: step 1/1.</text>
</comment>
<comment type="function">
    <text evidence="8">Involved in the gluconeogenesis. Catalyzes stereospecifically the conversion of dihydroxyacetone phosphate (DHAP) to D-glyceraldehyde-3-phosphate (G3P).</text>
</comment>
<keyword evidence="6 8" id="KW-0324">Glycolysis</keyword>
<dbReference type="PROSITE" id="PS00171">
    <property type="entry name" value="TIM_1"/>
    <property type="match status" value="1"/>
</dbReference>
<proteinExistence type="inferred from homology"/>
<evidence type="ECO:0000256" key="3">
    <source>
        <dbReference type="ARBA" id="ARBA00007422"/>
    </source>
</evidence>
<dbReference type="Proteomes" id="UP000503096">
    <property type="component" value="Chromosome"/>
</dbReference>
<comment type="similarity">
    <text evidence="3 8 9">Belongs to the triosephosphate isomerase family.</text>
</comment>
<dbReference type="HAMAP" id="MF_00147_B">
    <property type="entry name" value="TIM_B"/>
    <property type="match status" value="1"/>
</dbReference>
<dbReference type="GO" id="GO:0005829">
    <property type="term" value="C:cytosol"/>
    <property type="evidence" value="ECO:0007669"/>
    <property type="project" value="TreeGrafter"/>
</dbReference>